<organism evidence="5 6">
    <name type="scientific">Hyphodiscus hymeniophilus</name>
    <dbReference type="NCBI Taxonomy" id="353542"/>
    <lineage>
        <taxon>Eukaryota</taxon>
        <taxon>Fungi</taxon>
        <taxon>Dikarya</taxon>
        <taxon>Ascomycota</taxon>
        <taxon>Pezizomycotina</taxon>
        <taxon>Leotiomycetes</taxon>
        <taxon>Helotiales</taxon>
        <taxon>Hyphodiscaceae</taxon>
        <taxon>Hyphodiscus</taxon>
    </lineage>
</organism>
<feature type="domain" description="PAS" evidence="4">
    <location>
        <begin position="107"/>
        <end position="159"/>
    </location>
</feature>
<dbReference type="InterPro" id="IPR000014">
    <property type="entry name" value="PAS"/>
</dbReference>
<gene>
    <name evidence="5" type="ORF">D0Z07_1818</name>
</gene>
<name>A0A9P6VP30_9HELO</name>
<dbReference type="AlphaFoldDB" id="A0A9P6VP30"/>
<keyword evidence="1" id="KW-0285">Flavoprotein</keyword>
<dbReference type="PANTHER" id="PTHR47429">
    <property type="entry name" value="PROTEIN TWIN LOV 1"/>
    <property type="match status" value="1"/>
</dbReference>
<protein>
    <submittedName>
        <fullName evidence="5">White collar 1</fullName>
    </submittedName>
</protein>
<dbReference type="Proteomes" id="UP000785200">
    <property type="component" value="Unassembled WGS sequence"/>
</dbReference>
<sequence length="216" mass="23969">MDREYQAQLQRLQQNLQNLQNGWSSAPEPALAQNSGQSVELVGEMSGREVENEPLQDPLIYPGLYAPSGFDMMGILVRVRTRPNPTIAIGSIDSSVALVLCDTALPDNPIVYCSEPFEALTGYSSTEVMGRNCRFLQHPHPSARNNVKGAPEVEALNKQARAQLRDKITRVRVANYTKGGVTFFNLLTIIPIAWDEGEAGKRYIVGFQAQEIPHFR</sequence>
<accession>A0A9P6VP30</accession>
<keyword evidence="3" id="KW-0157">Chromophore</keyword>
<dbReference type="NCBIfam" id="TIGR00229">
    <property type="entry name" value="sensory_box"/>
    <property type="match status" value="1"/>
</dbReference>
<dbReference type="Pfam" id="PF13426">
    <property type="entry name" value="PAS_9"/>
    <property type="match status" value="1"/>
</dbReference>
<comment type="caution">
    <text evidence="5">The sequence shown here is derived from an EMBL/GenBank/DDBJ whole genome shotgun (WGS) entry which is preliminary data.</text>
</comment>
<proteinExistence type="predicted"/>
<dbReference type="EMBL" id="VNKQ01000004">
    <property type="protein sequence ID" value="KAG0651590.1"/>
    <property type="molecule type" value="Genomic_DNA"/>
</dbReference>
<keyword evidence="6" id="KW-1185">Reference proteome</keyword>
<dbReference type="GO" id="GO:0005634">
    <property type="term" value="C:nucleus"/>
    <property type="evidence" value="ECO:0007669"/>
    <property type="project" value="TreeGrafter"/>
</dbReference>
<keyword evidence="2" id="KW-0288">FMN</keyword>
<evidence type="ECO:0000313" key="6">
    <source>
        <dbReference type="Proteomes" id="UP000785200"/>
    </source>
</evidence>
<evidence type="ECO:0000259" key="4">
    <source>
        <dbReference type="PROSITE" id="PS50112"/>
    </source>
</evidence>
<evidence type="ECO:0000313" key="5">
    <source>
        <dbReference type="EMBL" id="KAG0651590.1"/>
    </source>
</evidence>
<dbReference type="Gene3D" id="3.30.450.20">
    <property type="entry name" value="PAS domain"/>
    <property type="match status" value="1"/>
</dbReference>
<dbReference type="PROSITE" id="PS50112">
    <property type="entry name" value="PAS"/>
    <property type="match status" value="1"/>
</dbReference>
<dbReference type="CDD" id="cd00130">
    <property type="entry name" value="PAS"/>
    <property type="match status" value="1"/>
</dbReference>
<evidence type="ECO:0000256" key="2">
    <source>
        <dbReference type="ARBA" id="ARBA00022643"/>
    </source>
</evidence>
<dbReference type="InterPro" id="IPR035965">
    <property type="entry name" value="PAS-like_dom_sf"/>
</dbReference>
<dbReference type="OrthoDB" id="447251at2759"/>
<evidence type="ECO:0000256" key="1">
    <source>
        <dbReference type="ARBA" id="ARBA00022630"/>
    </source>
</evidence>
<reference evidence="5" key="1">
    <citation type="submission" date="2019-07" db="EMBL/GenBank/DDBJ databases">
        <title>Hyphodiscus hymeniophilus genome sequencing and assembly.</title>
        <authorList>
            <person name="Kramer G."/>
            <person name="Nodwell J."/>
        </authorList>
    </citation>
    <scope>NUCLEOTIDE SEQUENCE</scope>
    <source>
        <strain evidence="5">ATCC 34498</strain>
    </source>
</reference>
<dbReference type="SUPFAM" id="SSF55785">
    <property type="entry name" value="PYP-like sensor domain (PAS domain)"/>
    <property type="match status" value="1"/>
</dbReference>
<evidence type="ECO:0000256" key="3">
    <source>
        <dbReference type="ARBA" id="ARBA00022991"/>
    </source>
</evidence>
<dbReference type="PANTHER" id="PTHR47429:SF7">
    <property type="entry name" value="GATA-FACTOR"/>
    <property type="match status" value="1"/>
</dbReference>